<dbReference type="GeneID" id="26739403"/>
<dbReference type="Proteomes" id="UP000062768">
    <property type="component" value="Chromosome I"/>
</dbReference>
<dbReference type="RefSeq" id="WP_060537632.1">
    <property type="nucleotide sequence ID" value="NZ_LN734822.1"/>
</dbReference>
<organism evidence="2 3">
    <name type="scientific">Methanobacterium formicicum</name>
    <dbReference type="NCBI Taxonomy" id="2162"/>
    <lineage>
        <taxon>Archaea</taxon>
        <taxon>Methanobacteriati</taxon>
        <taxon>Methanobacteriota</taxon>
        <taxon>Methanomada group</taxon>
        <taxon>Methanobacteria</taxon>
        <taxon>Methanobacteriales</taxon>
        <taxon>Methanobacteriaceae</taxon>
        <taxon>Methanobacterium</taxon>
    </lineage>
</organism>
<evidence type="ECO:0000259" key="1">
    <source>
        <dbReference type="Pfam" id="PF06634"/>
    </source>
</evidence>
<gene>
    <name evidence="2" type="ORF">MB9_1153</name>
</gene>
<proteinExistence type="predicted"/>
<dbReference type="PATRIC" id="fig|2162.10.peg.1205"/>
<evidence type="ECO:0000313" key="3">
    <source>
        <dbReference type="Proteomes" id="UP000062768"/>
    </source>
</evidence>
<dbReference type="EMBL" id="LN734822">
    <property type="protein sequence ID" value="CEL24791.1"/>
    <property type="molecule type" value="Genomic_DNA"/>
</dbReference>
<accession>A0A0S4FP29</accession>
<dbReference type="InterPro" id="IPR009537">
    <property type="entry name" value="DUF1156"/>
</dbReference>
<dbReference type="Pfam" id="PF06634">
    <property type="entry name" value="DUF1156"/>
    <property type="match status" value="1"/>
</dbReference>
<sequence length="89" mass="10218">MDQRYIEKYFPVSEVNGTYRLREISSLHKWWARSSLESSSAIIYSSLIHGSDKNEIKESIVQLTALDSTDITETVLAKILENFKNPPKV</sequence>
<name>A0A0S4FP29_METFO</name>
<dbReference type="AlphaFoldDB" id="A0A0S4FP29"/>
<feature type="domain" description="DUF1156" evidence="1">
    <location>
        <begin position="22"/>
        <end position="52"/>
    </location>
</feature>
<evidence type="ECO:0000313" key="2">
    <source>
        <dbReference type="EMBL" id="CEL24791.1"/>
    </source>
</evidence>
<protein>
    <recommendedName>
        <fullName evidence="1">DUF1156 domain-containing protein</fullName>
    </recommendedName>
</protein>
<reference evidence="2" key="1">
    <citation type="submission" date="2014-09" db="EMBL/GenBank/DDBJ databases">
        <authorList>
            <person name="Wibberg D."/>
        </authorList>
    </citation>
    <scope>NUCLEOTIDE SEQUENCE [LARGE SCALE GENOMIC DNA]</scope>
    <source>
        <strain evidence="2">Mb9</strain>
    </source>
</reference>
<keyword evidence="3" id="KW-1185">Reference proteome</keyword>